<name>A0A9N9K4C7_9GLOM</name>
<dbReference type="AlphaFoldDB" id="A0A9N9K4C7"/>
<organism evidence="1 2">
    <name type="scientific">Dentiscutata erythropus</name>
    <dbReference type="NCBI Taxonomy" id="1348616"/>
    <lineage>
        <taxon>Eukaryota</taxon>
        <taxon>Fungi</taxon>
        <taxon>Fungi incertae sedis</taxon>
        <taxon>Mucoromycota</taxon>
        <taxon>Glomeromycotina</taxon>
        <taxon>Glomeromycetes</taxon>
        <taxon>Diversisporales</taxon>
        <taxon>Gigasporaceae</taxon>
        <taxon>Dentiscutata</taxon>
    </lineage>
</organism>
<gene>
    <name evidence="1" type="ORF">DERYTH_LOCUS25161</name>
</gene>
<accession>A0A9N9K4C7</accession>
<evidence type="ECO:0000313" key="2">
    <source>
        <dbReference type="Proteomes" id="UP000789405"/>
    </source>
</evidence>
<comment type="caution">
    <text evidence="1">The sequence shown here is derived from an EMBL/GenBank/DDBJ whole genome shotgun (WGS) entry which is preliminary data.</text>
</comment>
<evidence type="ECO:0000313" key="1">
    <source>
        <dbReference type="EMBL" id="CAG8809763.1"/>
    </source>
</evidence>
<reference evidence="1" key="1">
    <citation type="submission" date="2021-06" db="EMBL/GenBank/DDBJ databases">
        <authorList>
            <person name="Kallberg Y."/>
            <person name="Tangrot J."/>
            <person name="Rosling A."/>
        </authorList>
    </citation>
    <scope>NUCLEOTIDE SEQUENCE</scope>
    <source>
        <strain evidence="1">MA453B</strain>
    </source>
</reference>
<feature type="non-terminal residue" evidence="1">
    <location>
        <position position="1"/>
    </location>
</feature>
<feature type="non-terminal residue" evidence="1">
    <location>
        <position position="52"/>
    </location>
</feature>
<proteinExistence type="predicted"/>
<sequence length="52" mass="6016">MNLDVHPSTIGRLIKNKDNIGDNLSAKRQKTVQYPNLDNSLLEWILQDRIIL</sequence>
<keyword evidence="2" id="KW-1185">Reference proteome</keyword>
<dbReference type="Proteomes" id="UP000789405">
    <property type="component" value="Unassembled WGS sequence"/>
</dbReference>
<protein>
    <submittedName>
        <fullName evidence="1">20222_t:CDS:1</fullName>
    </submittedName>
</protein>
<dbReference type="EMBL" id="CAJVPY010045488">
    <property type="protein sequence ID" value="CAG8809763.1"/>
    <property type="molecule type" value="Genomic_DNA"/>
</dbReference>
<dbReference type="OrthoDB" id="2406511at2759"/>